<dbReference type="Gene3D" id="3.40.50.300">
    <property type="entry name" value="P-loop containing nucleotide triphosphate hydrolases"/>
    <property type="match status" value="1"/>
</dbReference>
<dbReference type="EMBL" id="AJXU01000028">
    <property type="protein sequence ID" value="EIL90295.1"/>
    <property type="molecule type" value="Genomic_DNA"/>
</dbReference>
<dbReference type="CDD" id="cd00383">
    <property type="entry name" value="trans_reg_C"/>
    <property type="match status" value="1"/>
</dbReference>
<dbReference type="PROSITE" id="PS51755">
    <property type="entry name" value="OMPR_PHOB"/>
    <property type="match status" value="1"/>
</dbReference>
<accession>I4VSV4</accession>
<dbReference type="eggNOG" id="COG3710">
    <property type="taxonomic scope" value="Bacteria"/>
</dbReference>
<proteinExistence type="predicted"/>
<gene>
    <name evidence="5" type="ORF">UU9_05804</name>
</gene>
<keyword evidence="1 2" id="KW-0238">DNA-binding</keyword>
<feature type="domain" description="OmpR/PhoB-type" evidence="4">
    <location>
        <begin position="1"/>
        <end position="78"/>
    </location>
</feature>
<dbReference type="InterPro" id="IPR036388">
    <property type="entry name" value="WH-like_DNA-bd_sf"/>
</dbReference>
<sequence length="922" mass="100036">MRLGPRSFDLLLHLLKRAGELVGKDELLAAVWTGVVVEESSVRVHMSLLRKALVDPADDDDCKEWITTVPLRGYRFNGRVRRELADTPAEPETRAPASLTRLPVRLTKLVGREADVETVLASLDSHRLVNIVGPGGIGKTSVAIRAAERWQSKPATQAAFVDLSPLISPDHVLGTMARSLGVAADLPDPIQAITQSLAGRDVLLLIDNCEHVVDSLALPISRLLTGLPGLRILATSRETLRVAGEYVLRLSALAVPDAESVTLAQALHWPSVELLVERARAAGAGVFDESDGPLLARISRQLDGIPLAIELVAARLGVQSVSDLALRLDDHMRLLSIGNRAALARQRTLAATLDWSIALLDEDELRVFRRLSVLRGRFDVASALGVTSDGMDPDLAFDALISLANKSLVFFDSDDAVAPYRLLDTTRSYAASLLAQSGEHSALLRHHAMFMLDLMKAATADLPNLTAHDWGDRYAHHLDDVRFALEVCLAEPDAKTAAALVTSSAPLWFHVSQVAEYRDRVAAALELVEQQPEPDTETETWLLTALIIALLHTDTFNPDLGVLCDRALAGALAVESRVLELQIRWGRCTHDMMFRGEYAAALQQSATLLAIAQSWSDPAALNLAHRVSAMANHFCGNFAAAKHHCETSLQLSGSGGRTRTNMVGVDPAVAAKAMLARTLWIQGEATKALETASDAVSRAESAGHAVSLCAALYGACPVALWLGEFELAGKWIRVLRDTAQRRGLGWLRYADWYFQGLQLGTAQDPALHVSEVSDQFASYDAPRREMLVTFCADWVDDGMVARLSRGEGLWSAAEVWRALGRQSELRGVTDEAESFYLRALETSRQQGARSWELRAALSLARLWAGMDRAPQATQLLDDICALATPGGLDLMQARALREEIGRHSPANGSSGIAAGKPRAKRG</sequence>
<dbReference type="GO" id="GO:0000160">
    <property type="term" value="P:phosphorelay signal transduction system"/>
    <property type="evidence" value="ECO:0007669"/>
    <property type="project" value="InterPro"/>
</dbReference>
<dbReference type="Pfam" id="PF25872">
    <property type="entry name" value="HTH_77"/>
    <property type="match status" value="1"/>
</dbReference>
<feature type="DNA-binding region" description="OmpR/PhoB-type" evidence="2">
    <location>
        <begin position="1"/>
        <end position="78"/>
    </location>
</feature>
<evidence type="ECO:0000256" key="3">
    <source>
        <dbReference type="SAM" id="MobiDB-lite"/>
    </source>
</evidence>
<dbReference type="GO" id="GO:0006355">
    <property type="term" value="P:regulation of DNA-templated transcription"/>
    <property type="evidence" value="ECO:0007669"/>
    <property type="project" value="InterPro"/>
</dbReference>
<dbReference type="SUPFAM" id="SSF46894">
    <property type="entry name" value="C-terminal effector domain of the bipartite response regulators"/>
    <property type="match status" value="1"/>
</dbReference>
<evidence type="ECO:0000313" key="5">
    <source>
        <dbReference type="EMBL" id="EIL90295.1"/>
    </source>
</evidence>
<evidence type="ECO:0000313" key="6">
    <source>
        <dbReference type="Proteomes" id="UP000004210"/>
    </source>
</evidence>
<organism evidence="5 6">
    <name type="scientific">Rhodanobacter fulvus Jip2</name>
    <dbReference type="NCBI Taxonomy" id="1163408"/>
    <lineage>
        <taxon>Bacteria</taxon>
        <taxon>Pseudomonadati</taxon>
        <taxon>Pseudomonadota</taxon>
        <taxon>Gammaproteobacteria</taxon>
        <taxon>Lysobacterales</taxon>
        <taxon>Rhodanobacteraceae</taxon>
        <taxon>Rhodanobacter</taxon>
    </lineage>
</organism>
<dbReference type="STRING" id="1163408.UU9_05804"/>
<evidence type="ECO:0000256" key="1">
    <source>
        <dbReference type="ARBA" id="ARBA00023125"/>
    </source>
</evidence>
<dbReference type="InterPro" id="IPR001867">
    <property type="entry name" value="OmpR/PhoB-type_DNA-bd"/>
</dbReference>
<evidence type="ECO:0000256" key="2">
    <source>
        <dbReference type="PROSITE-ProRule" id="PRU01091"/>
    </source>
</evidence>
<dbReference type="Pfam" id="PF00486">
    <property type="entry name" value="Trans_reg_C"/>
    <property type="match status" value="1"/>
</dbReference>
<dbReference type="InterPro" id="IPR011990">
    <property type="entry name" value="TPR-like_helical_dom_sf"/>
</dbReference>
<dbReference type="Proteomes" id="UP000004210">
    <property type="component" value="Unassembled WGS sequence"/>
</dbReference>
<evidence type="ECO:0000259" key="4">
    <source>
        <dbReference type="PROSITE" id="PS51755"/>
    </source>
</evidence>
<protein>
    <submittedName>
        <fullName evidence="5">Transcriptional regulator, winged helix family protein</fullName>
    </submittedName>
</protein>
<dbReference type="PANTHER" id="PTHR47691">
    <property type="entry name" value="REGULATOR-RELATED"/>
    <property type="match status" value="1"/>
</dbReference>
<keyword evidence="6" id="KW-1185">Reference proteome</keyword>
<dbReference type="InterPro" id="IPR027417">
    <property type="entry name" value="P-loop_NTPase"/>
</dbReference>
<dbReference type="eggNOG" id="COG3903">
    <property type="taxonomic scope" value="Bacteria"/>
</dbReference>
<dbReference type="GO" id="GO:0003677">
    <property type="term" value="F:DNA binding"/>
    <property type="evidence" value="ECO:0007669"/>
    <property type="project" value="UniProtKB-UniRule"/>
</dbReference>
<comment type="caution">
    <text evidence="5">The sequence shown here is derived from an EMBL/GenBank/DDBJ whole genome shotgun (WGS) entry which is preliminary data.</text>
</comment>
<dbReference type="SUPFAM" id="SSF52540">
    <property type="entry name" value="P-loop containing nucleoside triphosphate hydrolases"/>
    <property type="match status" value="1"/>
</dbReference>
<dbReference type="Gene3D" id="1.10.10.10">
    <property type="entry name" value="Winged helix-like DNA-binding domain superfamily/Winged helix DNA-binding domain"/>
    <property type="match status" value="1"/>
</dbReference>
<dbReference type="Gene3D" id="1.25.40.10">
    <property type="entry name" value="Tetratricopeptide repeat domain"/>
    <property type="match status" value="1"/>
</dbReference>
<dbReference type="PRINTS" id="PR00364">
    <property type="entry name" value="DISEASERSIST"/>
</dbReference>
<reference evidence="5 6" key="1">
    <citation type="journal article" date="2012" name="J. Bacteriol.">
        <title>Genome sequences for six rhodanobacter strains, isolated from soils and the terrestrial subsurface, with variable denitrification capabilities.</title>
        <authorList>
            <person name="Kostka J.E."/>
            <person name="Green S.J."/>
            <person name="Rishishwar L."/>
            <person name="Prakash O."/>
            <person name="Katz L.S."/>
            <person name="Marino-Ramirez L."/>
            <person name="Jordan I.K."/>
            <person name="Munk C."/>
            <person name="Ivanova N."/>
            <person name="Mikhailova N."/>
            <person name="Watson D.B."/>
            <person name="Brown S.D."/>
            <person name="Palumbo A.V."/>
            <person name="Brooks S.C."/>
        </authorList>
    </citation>
    <scope>NUCLEOTIDE SEQUENCE [LARGE SCALE GENOMIC DNA]</scope>
    <source>
        <strain evidence="6">Jip2T</strain>
    </source>
</reference>
<feature type="region of interest" description="Disordered" evidence="3">
    <location>
        <begin position="900"/>
        <end position="922"/>
    </location>
</feature>
<name>I4VSV4_9GAMM</name>
<dbReference type="InterPro" id="IPR016032">
    <property type="entry name" value="Sig_transdc_resp-reg_C-effctor"/>
</dbReference>
<dbReference type="InterPro" id="IPR058852">
    <property type="entry name" value="HTH_77"/>
</dbReference>
<dbReference type="AlphaFoldDB" id="I4VSV4"/>
<dbReference type="PANTHER" id="PTHR47691:SF3">
    <property type="entry name" value="HTH-TYPE TRANSCRIPTIONAL REGULATOR RV0890C-RELATED"/>
    <property type="match status" value="1"/>
</dbReference>
<dbReference type="SMART" id="SM00862">
    <property type="entry name" value="Trans_reg_C"/>
    <property type="match status" value="1"/>
</dbReference>
<dbReference type="PATRIC" id="fig|1163408.3.peg.1193"/>